<organism evidence="2 3">
    <name type="scientific">Caligus rogercresseyi</name>
    <name type="common">Sea louse</name>
    <dbReference type="NCBI Taxonomy" id="217165"/>
    <lineage>
        <taxon>Eukaryota</taxon>
        <taxon>Metazoa</taxon>
        <taxon>Ecdysozoa</taxon>
        <taxon>Arthropoda</taxon>
        <taxon>Crustacea</taxon>
        <taxon>Multicrustacea</taxon>
        <taxon>Hexanauplia</taxon>
        <taxon>Copepoda</taxon>
        <taxon>Siphonostomatoida</taxon>
        <taxon>Caligidae</taxon>
        <taxon>Caligus</taxon>
    </lineage>
</organism>
<evidence type="ECO:0000313" key="3">
    <source>
        <dbReference type="Proteomes" id="UP000595437"/>
    </source>
</evidence>
<dbReference type="InterPro" id="IPR036179">
    <property type="entry name" value="Ig-like_dom_sf"/>
</dbReference>
<feature type="domain" description="Ig-like" evidence="1">
    <location>
        <begin position="31"/>
        <end position="69"/>
    </location>
</feature>
<dbReference type="PROSITE" id="PS50835">
    <property type="entry name" value="IG_LIKE"/>
    <property type="match status" value="1"/>
</dbReference>
<keyword evidence="3" id="KW-1185">Reference proteome</keyword>
<proteinExistence type="predicted"/>
<dbReference type="PANTHER" id="PTHR23278">
    <property type="entry name" value="SIDESTEP PROTEIN"/>
    <property type="match status" value="1"/>
</dbReference>
<sequence length="69" mass="7583">MGSGQQNGPSDNGKRLTCRAENTKLKNSAIEDVFGANLDPSNIAEGNDVYFECNISSNPPVYKIVWRHN</sequence>
<reference evidence="3" key="1">
    <citation type="submission" date="2021-01" db="EMBL/GenBank/DDBJ databases">
        <title>Caligus Genome Assembly.</title>
        <authorList>
            <person name="Gallardo-Escarate C."/>
        </authorList>
    </citation>
    <scope>NUCLEOTIDE SEQUENCE [LARGE SCALE GENOMIC DNA]</scope>
</reference>
<gene>
    <name evidence="2" type="ORF">FKW44_020871</name>
</gene>
<evidence type="ECO:0000313" key="2">
    <source>
        <dbReference type="EMBL" id="QQP35923.1"/>
    </source>
</evidence>
<evidence type="ECO:0000259" key="1">
    <source>
        <dbReference type="PROSITE" id="PS50835"/>
    </source>
</evidence>
<dbReference type="InterPro" id="IPR007110">
    <property type="entry name" value="Ig-like_dom"/>
</dbReference>
<dbReference type="EMBL" id="CP045904">
    <property type="protein sequence ID" value="QQP35923.1"/>
    <property type="molecule type" value="Genomic_DNA"/>
</dbReference>
<name>A0A7T8GQA1_CALRO</name>
<dbReference type="Proteomes" id="UP000595437">
    <property type="component" value="Chromosome 15"/>
</dbReference>
<accession>A0A7T8GQA1</accession>
<feature type="non-terminal residue" evidence="2">
    <location>
        <position position="1"/>
    </location>
</feature>
<dbReference type="AlphaFoldDB" id="A0A7T8GQA1"/>
<protein>
    <submittedName>
        <fullName evidence="2">Nephrin</fullName>
    </submittedName>
</protein>
<dbReference type="OrthoDB" id="6366117at2759"/>
<dbReference type="SUPFAM" id="SSF48726">
    <property type="entry name" value="Immunoglobulin"/>
    <property type="match status" value="1"/>
</dbReference>
<dbReference type="PANTHER" id="PTHR23278:SF19">
    <property type="entry name" value="OBSCURIN"/>
    <property type="match status" value="1"/>
</dbReference>